<evidence type="ECO:0000313" key="4">
    <source>
        <dbReference type="Proteomes" id="UP001216579"/>
    </source>
</evidence>
<dbReference type="InterPro" id="IPR036514">
    <property type="entry name" value="SGNH_hydro_sf"/>
</dbReference>
<gene>
    <name evidence="3" type="ORF">P3G67_15045</name>
</gene>
<dbReference type="Gene3D" id="3.40.50.1110">
    <property type="entry name" value="SGNH hydrolase"/>
    <property type="match status" value="1"/>
</dbReference>
<dbReference type="Pfam" id="PF13472">
    <property type="entry name" value="Lipase_GDSL_2"/>
    <property type="match status" value="1"/>
</dbReference>
<dbReference type="SUPFAM" id="SSF52266">
    <property type="entry name" value="SGNH hydrolase"/>
    <property type="match status" value="1"/>
</dbReference>
<reference evidence="3 4" key="1">
    <citation type="submission" date="2023-03" db="EMBL/GenBank/DDBJ databases">
        <title>Draft genome sequence of Streptomyces sp. RB6PN23 isolated from peat swamp forest in Thailand.</title>
        <authorList>
            <person name="Klaysubun C."/>
            <person name="Duangmal K."/>
        </authorList>
    </citation>
    <scope>NUCLEOTIDE SEQUENCE [LARGE SCALE GENOMIC DNA]</scope>
    <source>
        <strain evidence="3 4">RB6PN23</strain>
    </source>
</reference>
<proteinExistence type="predicted"/>
<feature type="domain" description="SGNH hydrolase-type esterase" evidence="2">
    <location>
        <begin position="61"/>
        <end position="246"/>
    </location>
</feature>
<evidence type="ECO:0000313" key="3">
    <source>
        <dbReference type="EMBL" id="MDF3290540.1"/>
    </source>
</evidence>
<dbReference type="InterPro" id="IPR053140">
    <property type="entry name" value="GDSL_Rv0518-like"/>
</dbReference>
<dbReference type="EMBL" id="JARJBC010000008">
    <property type="protein sequence ID" value="MDF3290540.1"/>
    <property type="molecule type" value="Genomic_DNA"/>
</dbReference>
<dbReference type="InterPro" id="IPR013830">
    <property type="entry name" value="SGNH_hydro"/>
</dbReference>
<protein>
    <submittedName>
        <fullName evidence="3">GDSL-type esterase/lipase family protein</fullName>
    </submittedName>
</protein>
<feature type="chain" id="PRO_5046586998" evidence="1">
    <location>
        <begin position="34"/>
        <end position="262"/>
    </location>
</feature>
<evidence type="ECO:0000259" key="2">
    <source>
        <dbReference type="Pfam" id="PF13472"/>
    </source>
</evidence>
<name>A0ABT5ZL37_9ACTN</name>
<keyword evidence="1" id="KW-0732">Signal</keyword>
<evidence type="ECO:0000256" key="1">
    <source>
        <dbReference type="SAM" id="SignalP"/>
    </source>
</evidence>
<keyword evidence="4" id="KW-1185">Reference proteome</keyword>
<feature type="signal peptide" evidence="1">
    <location>
        <begin position="1"/>
        <end position="33"/>
    </location>
</feature>
<dbReference type="PANTHER" id="PTHR43784">
    <property type="entry name" value="GDSL-LIKE LIPASE/ACYLHYDROLASE, PUTATIVE (AFU_ORTHOLOGUE AFUA_2G00820)-RELATED"/>
    <property type="match status" value="1"/>
</dbReference>
<dbReference type="RefSeq" id="WP_276093942.1">
    <property type="nucleotide sequence ID" value="NZ_JARJBC010000008.1"/>
</dbReference>
<organism evidence="3 4">
    <name type="scientific">Streptomyces silvisoli</name>
    <dbReference type="NCBI Taxonomy" id="3034235"/>
    <lineage>
        <taxon>Bacteria</taxon>
        <taxon>Bacillati</taxon>
        <taxon>Actinomycetota</taxon>
        <taxon>Actinomycetes</taxon>
        <taxon>Kitasatosporales</taxon>
        <taxon>Streptomycetaceae</taxon>
        <taxon>Streptomyces</taxon>
    </lineage>
</organism>
<sequence length="262" mass="27506">MGRAGVRVGAVTAAIVALTLPLASSGAAEPAAAGDFAVASVHCPAVPPPPRVPAGGSTVVVGASIAAGYRSSQGERTAWPHLLAARLRHDRVPVAIVNDSVSAARLLTDTPGHPCTSALHREGPALAVPGVRTLVLADLINDIQQTPHVYDPRAIEAGLRQFVARAHAHHVRVVAGTIAPYGGFPAYQPAGERTRREVNAFITHSHLFDAVLDFDAVVRDPHQPVRMRPAYDSGDHLHPSDAGQRAMARAVPLRVLWPPAGR</sequence>
<dbReference type="Proteomes" id="UP001216579">
    <property type="component" value="Unassembled WGS sequence"/>
</dbReference>
<accession>A0ABT5ZL37</accession>
<comment type="caution">
    <text evidence="3">The sequence shown here is derived from an EMBL/GenBank/DDBJ whole genome shotgun (WGS) entry which is preliminary data.</text>
</comment>
<dbReference type="PANTHER" id="PTHR43784:SF2">
    <property type="entry name" value="GDSL-LIKE LIPASE_ACYLHYDROLASE, PUTATIVE (AFU_ORTHOLOGUE AFUA_2G00820)-RELATED"/>
    <property type="match status" value="1"/>
</dbReference>